<name>A0A7W5AZY0_9BACL</name>
<dbReference type="SUPFAM" id="SSF53335">
    <property type="entry name" value="S-adenosyl-L-methionine-dependent methyltransferases"/>
    <property type="match status" value="1"/>
</dbReference>
<dbReference type="GO" id="GO:0008757">
    <property type="term" value="F:S-adenosylmethionine-dependent methyltransferase activity"/>
    <property type="evidence" value="ECO:0007669"/>
    <property type="project" value="InterPro"/>
</dbReference>
<sequence>MMNKENELKQLWLQEARRTFSGWDFAHIAARTTEQPLPWDYRTAVQAAMSPSRQILDMGTGGGEFLLSLSPPPGRTYATESYPPNVMLCQERLPAHGIEIRQVFDDNELPFPDESFDLVINRHESYAAEEVYRILKPGGRFLTQQVGGMNNRELAGFVLGKETEASPIDRKFGLDQSAAALQQAGFTIQEGHEFFPLLTFHDVGAFVYFATIIEWEFPGFTVERCFPQLLALQAVTERKGGFTSREHRFFLVAGKQLAS</sequence>
<gene>
    <name evidence="2" type="ORF">FHS18_003943</name>
</gene>
<accession>A0A7W5AZY0</accession>
<dbReference type="CDD" id="cd02440">
    <property type="entry name" value="AdoMet_MTases"/>
    <property type="match status" value="1"/>
</dbReference>
<feature type="domain" description="Methyltransferase type 11" evidence="1">
    <location>
        <begin position="56"/>
        <end position="142"/>
    </location>
</feature>
<evidence type="ECO:0000313" key="2">
    <source>
        <dbReference type="EMBL" id="MBB3111875.1"/>
    </source>
</evidence>
<evidence type="ECO:0000259" key="1">
    <source>
        <dbReference type="Pfam" id="PF08241"/>
    </source>
</evidence>
<dbReference type="InterPro" id="IPR029063">
    <property type="entry name" value="SAM-dependent_MTases_sf"/>
</dbReference>
<keyword evidence="2" id="KW-0489">Methyltransferase</keyword>
<dbReference type="GO" id="GO:0032259">
    <property type="term" value="P:methylation"/>
    <property type="evidence" value="ECO:0007669"/>
    <property type="project" value="UniProtKB-KW"/>
</dbReference>
<dbReference type="Gene3D" id="3.40.50.150">
    <property type="entry name" value="Vaccinia Virus protein VP39"/>
    <property type="match status" value="1"/>
</dbReference>
<dbReference type="EMBL" id="JACHXK010000009">
    <property type="protein sequence ID" value="MBB3111875.1"/>
    <property type="molecule type" value="Genomic_DNA"/>
</dbReference>
<keyword evidence="2" id="KW-0808">Transferase</keyword>
<dbReference type="InterPro" id="IPR052939">
    <property type="entry name" value="23S_rRNA_MeTrnsfrase_RlmA"/>
</dbReference>
<dbReference type="InterPro" id="IPR013216">
    <property type="entry name" value="Methyltransf_11"/>
</dbReference>
<dbReference type="Pfam" id="PF08241">
    <property type="entry name" value="Methyltransf_11"/>
    <property type="match status" value="1"/>
</dbReference>
<organism evidence="2 3">
    <name type="scientific">Paenibacillus phyllosphaerae</name>
    <dbReference type="NCBI Taxonomy" id="274593"/>
    <lineage>
        <taxon>Bacteria</taxon>
        <taxon>Bacillati</taxon>
        <taxon>Bacillota</taxon>
        <taxon>Bacilli</taxon>
        <taxon>Bacillales</taxon>
        <taxon>Paenibacillaceae</taxon>
        <taxon>Paenibacillus</taxon>
    </lineage>
</organism>
<dbReference type="Proteomes" id="UP000570361">
    <property type="component" value="Unassembled WGS sequence"/>
</dbReference>
<dbReference type="PANTHER" id="PTHR43460">
    <property type="entry name" value="METHYLTRANSFERASE"/>
    <property type="match status" value="1"/>
</dbReference>
<dbReference type="AlphaFoldDB" id="A0A7W5AZY0"/>
<evidence type="ECO:0000313" key="3">
    <source>
        <dbReference type="Proteomes" id="UP000570361"/>
    </source>
</evidence>
<comment type="caution">
    <text evidence="2">The sequence shown here is derived from an EMBL/GenBank/DDBJ whole genome shotgun (WGS) entry which is preliminary data.</text>
</comment>
<reference evidence="2 3" key="1">
    <citation type="submission" date="2020-08" db="EMBL/GenBank/DDBJ databases">
        <title>Genomic Encyclopedia of Type Strains, Phase III (KMG-III): the genomes of soil and plant-associated and newly described type strains.</title>
        <authorList>
            <person name="Whitman W."/>
        </authorList>
    </citation>
    <scope>NUCLEOTIDE SEQUENCE [LARGE SCALE GENOMIC DNA]</scope>
    <source>
        <strain evidence="2 3">CECT 5862</strain>
    </source>
</reference>
<keyword evidence="3" id="KW-1185">Reference proteome</keyword>
<dbReference type="RefSeq" id="WP_246427773.1">
    <property type="nucleotide sequence ID" value="NZ_JACHXK010000009.1"/>
</dbReference>
<proteinExistence type="predicted"/>
<protein>
    <submittedName>
        <fullName evidence="2">SAM-dependent methyltransferase</fullName>
    </submittedName>
</protein>
<dbReference type="PANTHER" id="PTHR43460:SF1">
    <property type="entry name" value="METHYLTRANSFERASE TYPE 11 DOMAIN-CONTAINING PROTEIN"/>
    <property type="match status" value="1"/>
</dbReference>